<evidence type="ECO:0000313" key="2">
    <source>
        <dbReference type="EMBL" id="EFC95581.1"/>
    </source>
</evidence>
<reference evidence="2 3" key="1">
    <citation type="submission" date="2010-01" db="EMBL/GenBank/DDBJ databases">
        <authorList>
            <person name="Weinstock G."/>
            <person name="Sodergren E."/>
            <person name="Clifton S."/>
            <person name="Fulton L."/>
            <person name="Fulton B."/>
            <person name="Courtney L."/>
            <person name="Fronick C."/>
            <person name="Harrison M."/>
            <person name="Strong C."/>
            <person name="Farmer C."/>
            <person name="Delahaunty K."/>
            <person name="Markovic C."/>
            <person name="Hall O."/>
            <person name="Minx P."/>
            <person name="Tomlinson C."/>
            <person name="Mitreva M."/>
            <person name="Nelson J."/>
            <person name="Hou S."/>
            <person name="Wollam A."/>
            <person name="Pepin K.H."/>
            <person name="Johnson M."/>
            <person name="Bhonagiri V."/>
            <person name="Nash W.E."/>
            <person name="Warren W."/>
            <person name="Chinwalla A."/>
            <person name="Mardis E.R."/>
            <person name="Wilson R.K."/>
        </authorList>
    </citation>
    <scope>NUCLEOTIDE SEQUENCE [LARGE SCALE GENOMIC DNA]</scope>
    <source>
        <strain evidence="2 3">DSM 13479</strain>
    </source>
</reference>
<feature type="transmembrane region" description="Helical" evidence="1">
    <location>
        <begin position="31"/>
        <end position="56"/>
    </location>
</feature>
<comment type="caution">
    <text evidence="2">The sequence shown here is derived from an EMBL/GenBank/DDBJ whole genome shotgun (WGS) entry which is preliminary data.</text>
</comment>
<dbReference type="Proteomes" id="UP000004968">
    <property type="component" value="Unassembled WGS sequence"/>
</dbReference>
<evidence type="ECO:0000313" key="3">
    <source>
        <dbReference type="Proteomes" id="UP000004968"/>
    </source>
</evidence>
<keyword evidence="1" id="KW-0812">Transmembrane</keyword>
<proteinExistence type="predicted"/>
<gene>
    <name evidence="2" type="ORF">CLOSTHATH_06232</name>
</gene>
<protein>
    <submittedName>
        <fullName evidence="2">Uncharacterized protein</fullName>
    </submittedName>
</protein>
<dbReference type="AlphaFoldDB" id="D3ARH6"/>
<keyword evidence="1" id="KW-0472">Membrane</keyword>
<keyword evidence="1" id="KW-1133">Transmembrane helix</keyword>
<evidence type="ECO:0000256" key="1">
    <source>
        <dbReference type="SAM" id="Phobius"/>
    </source>
</evidence>
<dbReference type="EMBL" id="ACIO01000722">
    <property type="protein sequence ID" value="EFC95581.1"/>
    <property type="molecule type" value="Genomic_DNA"/>
</dbReference>
<sequence>MWKLKVNRQIGGCVVLCFEGISRQKEKSPQCIPICTAEILNICFLSAFYFCVMYHLSF</sequence>
<name>D3ARH6_9FIRM</name>
<accession>D3ARH6</accession>
<organism evidence="2 3">
    <name type="scientific">Hungatella hathewayi DSM 13479</name>
    <dbReference type="NCBI Taxonomy" id="566550"/>
    <lineage>
        <taxon>Bacteria</taxon>
        <taxon>Bacillati</taxon>
        <taxon>Bacillota</taxon>
        <taxon>Clostridia</taxon>
        <taxon>Lachnospirales</taxon>
        <taxon>Lachnospiraceae</taxon>
        <taxon>Hungatella</taxon>
    </lineage>
</organism>
<dbReference type="HOGENOM" id="CLU_2973280_0_0_9"/>